<keyword evidence="2" id="KW-1133">Transmembrane helix</keyword>
<keyword evidence="2" id="KW-0472">Membrane</keyword>
<sequence length="181" mass="20468">MNSAQANPALMQLEDIVLPQQISQWPMAPGYWILAALVIGITIAMVVKLKRDKKYHAPRKAALDVLNQLDIASPQYATEVNSLLKRTAMSYFPRQDFAKLDGNHWFAWLELRLPKQHHGQIGLLLNKRYQSQGLSQAETKQLQRLAHVFLAKSARLTALNPNELPPSMIAKQNDKEDSCSQ</sequence>
<dbReference type="RefSeq" id="WP_080916167.1">
    <property type="nucleotide sequence ID" value="NZ_CP020472.1"/>
</dbReference>
<reference evidence="3 4" key="1">
    <citation type="submission" date="2017-03" db="EMBL/GenBank/DDBJ databases">
        <title>Genome sequencing of Shewanella japonica KCTC 22435.</title>
        <authorList>
            <person name="Kim K.M."/>
        </authorList>
    </citation>
    <scope>NUCLEOTIDE SEQUENCE [LARGE SCALE GENOMIC DNA]</scope>
    <source>
        <strain evidence="3 4">KCTC 22435</strain>
    </source>
</reference>
<proteinExistence type="predicted"/>
<feature type="region of interest" description="Disordered" evidence="1">
    <location>
        <begin position="162"/>
        <end position="181"/>
    </location>
</feature>
<feature type="transmembrane region" description="Helical" evidence="2">
    <location>
        <begin position="31"/>
        <end position="49"/>
    </location>
</feature>
<evidence type="ECO:0000313" key="3">
    <source>
        <dbReference type="EMBL" id="ARD23059.1"/>
    </source>
</evidence>
<dbReference type="Pfam" id="PF14316">
    <property type="entry name" value="DUF4381"/>
    <property type="match status" value="1"/>
</dbReference>
<organism evidence="3 4">
    <name type="scientific">Shewanella japonica</name>
    <dbReference type="NCBI Taxonomy" id="93973"/>
    <lineage>
        <taxon>Bacteria</taxon>
        <taxon>Pseudomonadati</taxon>
        <taxon>Pseudomonadota</taxon>
        <taxon>Gammaproteobacteria</taxon>
        <taxon>Alteromonadales</taxon>
        <taxon>Shewanellaceae</taxon>
        <taxon>Shewanella</taxon>
    </lineage>
</organism>
<accession>A0ABM6JNB5</accession>
<dbReference type="InterPro" id="IPR025489">
    <property type="entry name" value="DUF4381"/>
</dbReference>
<name>A0ABM6JNB5_9GAMM</name>
<evidence type="ECO:0000256" key="1">
    <source>
        <dbReference type="SAM" id="MobiDB-lite"/>
    </source>
</evidence>
<dbReference type="EMBL" id="CP020472">
    <property type="protein sequence ID" value="ARD23059.1"/>
    <property type="molecule type" value="Genomic_DNA"/>
</dbReference>
<dbReference type="Proteomes" id="UP000191820">
    <property type="component" value="Chromosome"/>
</dbReference>
<evidence type="ECO:0000313" key="4">
    <source>
        <dbReference type="Proteomes" id="UP000191820"/>
    </source>
</evidence>
<feature type="compositionally biased region" description="Basic and acidic residues" evidence="1">
    <location>
        <begin position="172"/>
        <end position="181"/>
    </location>
</feature>
<evidence type="ECO:0008006" key="5">
    <source>
        <dbReference type="Google" id="ProtNLM"/>
    </source>
</evidence>
<evidence type="ECO:0000256" key="2">
    <source>
        <dbReference type="SAM" id="Phobius"/>
    </source>
</evidence>
<keyword evidence="4" id="KW-1185">Reference proteome</keyword>
<keyword evidence="2" id="KW-0812">Transmembrane</keyword>
<gene>
    <name evidence="3" type="ORF">SJ2017_2778</name>
</gene>
<protein>
    <recommendedName>
        <fullName evidence="5">DUF4381 domain-containing protein</fullName>
    </recommendedName>
</protein>